<comment type="similarity">
    <text evidence="3">Belongs to the complex I NDUFA2 subunit family.</text>
</comment>
<dbReference type="PANTHER" id="PTHR12878">
    <property type="entry name" value="NADH-UBIQUINONE OXIDOREDUCTASE B8 SUBUNIT"/>
    <property type="match status" value="1"/>
</dbReference>
<evidence type="ECO:0000256" key="9">
    <source>
        <dbReference type="ARBA" id="ARBA00023136"/>
    </source>
</evidence>
<accession>A0AAV0BQM0</accession>
<dbReference type="InterPro" id="IPR036249">
    <property type="entry name" value="Thioredoxin-like_sf"/>
</dbReference>
<evidence type="ECO:0000313" key="12">
    <source>
        <dbReference type="Proteomes" id="UP001153365"/>
    </source>
</evidence>
<organism evidence="11 12">
    <name type="scientific">Phakopsora pachyrhizi</name>
    <name type="common">Asian soybean rust disease fungus</name>
    <dbReference type="NCBI Taxonomy" id="170000"/>
    <lineage>
        <taxon>Eukaryota</taxon>
        <taxon>Fungi</taxon>
        <taxon>Dikarya</taxon>
        <taxon>Basidiomycota</taxon>
        <taxon>Pucciniomycotina</taxon>
        <taxon>Pucciniomycetes</taxon>
        <taxon>Pucciniales</taxon>
        <taxon>Phakopsoraceae</taxon>
        <taxon>Phakopsora</taxon>
    </lineage>
</organism>
<evidence type="ECO:0000256" key="6">
    <source>
        <dbReference type="ARBA" id="ARBA00022792"/>
    </source>
</evidence>
<keyword evidence="8" id="KW-0496">Mitochondrion</keyword>
<evidence type="ECO:0000256" key="4">
    <source>
        <dbReference type="ARBA" id="ARBA00022448"/>
    </source>
</evidence>
<evidence type="ECO:0000256" key="5">
    <source>
        <dbReference type="ARBA" id="ARBA00022660"/>
    </source>
</evidence>
<dbReference type="SUPFAM" id="SSF52833">
    <property type="entry name" value="Thioredoxin-like"/>
    <property type="match status" value="1"/>
</dbReference>
<keyword evidence="9" id="KW-0472">Membrane</keyword>
<comment type="caution">
    <text evidence="11">The sequence shown here is derived from an EMBL/GenBank/DDBJ whole genome shotgun (WGS) entry which is preliminary data.</text>
</comment>
<evidence type="ECO:0000313" key="11">
    <source>
        <dbReference type="EMBL" id="CAH7689654.1"/>
    </source>
</evidence>
<sequence length="89" mass="10240">MSFSILKNALPSTVREIRIHFSPSSKVVKDYIRSNYLNIKSLNPELPILIREANESPTRAFFRFERGVERAVSLDQVSDESQINEKLSD</sequence>
<keyword evidence="4" id="KW-0813">Transport</keyword>
<dbReference type="Proteomes" id="UP001153365">
    <property type="component" value="Unassembled WGS sequence"/>
</dbReference>
<dbReference type="Pfam" id="PF05047">
    <property type="entry name" value="L51_S25_CI-B8"/>
    <property type="match status" value="1"/>
</dbReference>
<keyword evidence="12" id="KW-1185">Reference proteome</keyword>
<dbReference type="EMBL" id="CALTRL010006112">
    <property type="protein sequence ID" value="CAH7689654.1"/>
    <property type="molecule type" value="Genomic_DNA"/>
</dbReference>
<evidence type="ECO:0000256" key="7">
    <source>
        <dbReference type="ARBA" id="ARBA00022982"/>
    </source>
</evidence>
<dbReference type="AlphaFoldDB" id="A0AAV0BQM0"/>
<dbReference type="SMART" id="SM00916">
    <property type="entry name" value="L51_S25_CI-B8"/>
    <property type="match status" value="1"/>
</dbReference>
<evidence type="ECO:0000256" key="3">
    <source>
        <dbReference type="ARBA" id="ARBA00008939"/>
    </source>
</evidence>
<comment type="subcellular location">
    <subcellularLocation>
        <location evidence="2">Mitochondrion inner membrane</location>
        <topology evidence="2">Peripheral membrane protein</topology>
        <orientation evidence="2">Matrix side</orientation>
    </subcellularLocation>
</comment>
<dbReference type="Gene3D" id="3.40.30.10">
    <property type="entry name" value="Glutaredoxin"/>
    <property type="match status" value="1"/>
</dbReference>
<dbReference type="GO" id="GO:0005743">
    <property type="term" value="C:mitochondrial inner membrane"/>
    <property type="evidence" value="ECO:0007669"/>
    <property type="project" value="UniProtKB-SubCell"/>
</dbReference>
<dbReference type="InterPro" id="IPR007741">
    <property type="entry name" value="Ribosomal_mL43/mS25/NADH_DH"/>
</dbReference>
<protein>
    <recommendedName>
        <fullName evidence="10">Ribosomal protein/NADH dehydrogenase domain-containing protein</fullName>
    </recommendedName>
</protein>
<gene>
    <name evidence="11" type="ORF">PPACK8108_LOCUS24783</name>
</gene>
<proteinExistence type="inferred from homology"/>
<dbReference type="InterPro" id="IPR016464">
    <property type="entry name" value="NADH_Ub_cplx-1_asu_su-2"/>
</dbReference>
<name>A0AAV0BQM0_PHAPC</name>
<reference evidence="11" key="1">
    <citation type="submission" date="2022-06" db="EMBL/GenBank/DDBJ databases">
        <authorList>
            <consortium name="SYNGENTA / RWTH Aachen University"/>
        </authorList>
    </citation>
    <scope>NUCLEOTIDE SEQUENCE</scope>
</reference>
<evidence type="ECO:0000256" key="2">
    <source>
        <dbReference type="ARBA" id="ARBA00004443"/>
    </source>
</evidence>
<evidence type="ECO:0000256" key="1">
    <source>
        <dbReference type="ARBA" id="ARBA00003195"/>
    </source>
</evidence>
<keyword evidence="5" id="KW-0679">Respiratory chain</keyword>
<comment type="function">
    <text evidence="1">Accessory subunit of the mitochondrial membrane respiratory chain NADH dehydrogenase (Complex I), that is believed not to be involved in catalysis. Complex I functions in the transfer of electrons from NADH to the respiratory chain. The immediate electron acceptor for the enzyme is believed to be ubiquinone.</text>
</comment>
<evidence type="ECO:0000256" key="8">
    <source>
        <dbReference type="ARBA" id="ARBA00023128"/>
    </source>
</evidence>
<feature type="domain" description="Ribosomal protein/NADH dehydrogenase" evidence="10">
    <location>
        <begin position="20"/>
        <end position="89"/>
    </location>
</feature>
<keyword evidence="6" id="KW-0999">Mitochondrion inner membrane</keyword>
<dbReference type="PANTHER" id="PTHR12878:SF0">
    <property type="entry name" value="NADH DEHYDROGENASE [UBIQUINONE] 1 ALPHA SUBCOMPLEX SUBUNIT 2"/>
    <property type="match status" value="1"/>
</dbReference>
<keyword evidence="7" id="KW-0249">Electron transport</keyword>
<evidence type="ECO:0000259" key="10">
    <source>
        <dbReference type="SMART" id="SM00916"/>
    </source>
</evidence>